<evidence type="ECO:0000313" key="3">
    <source>
        <dbReference type="Proteomes" id="UP001221898"/>
    </source>
</evidence>
<name>A0AAD7T8W3_9TELE</name>
<proteinExistence type="predicted"/>
<feature type="compositionally biased region" description="Basic and acidic residues" evidence="1">
    <location>
        <begin position="176"/>
        <end position="187"/>
    </location>
</feature>
<evidence type="ECO:0000256" key="1">
    <source>
        <dbReference type="SAM" id="MobiDB-lite"/>
    </source>
</evidence>
<dbReference type="EMBL" id="JAINUG010000008">
    <property type="protein sequence ID" value="KAJ8415953.1"/>
    <property type="molecule type" value="Genomic_DNA"/>
</dbReference>
<protein>
    <submittedName>
        <fullName evidence="2">Uncharacterized protein</fullName>
    </submittedName>
</protein>
<gene>
    <name evidence="2" type="ORF">AAFF_G00405100</name>
</gene>
<accession>A0AAD7T8W3</accession>
<sequence>MMNSDQCLDSPTSMRFEKKIIFSASQDLASIRSKGFVHLEKAKDIDTWELKAPDFSLKLYNSLNLPRKKKENRRPPLFASDSRKTLSGIKRPTQIVLPEINQGREPPGFTLRYRPPGVLESKLTFVKKGKYPSLAYSDPKPHDFRQYADDTPDIVTTQKKDPGNLYFKSQHLSTSIRRDQTQRRFPPEGDNEFI</sequence>
<reference evidence="2" key="1">
    <citation type="journal article" date="2023" name="Science">
        <title>Genome structures resolve the early diversification of teleost fishes.</title>
        <authorList>
            <person name="Parey E."/>
            <person name="Louis A."/>
            <person name="Montfort J."/>
            <person name="Bouchez O."/>
            <person name="Roques C."/>
            <person name="Iampietro C."/>
            <person name="Lluch J."/>
            <person name="Castinel A."/>
            <person name="Donnadieu C."/>
            <person name="Desvignes T."/>
            <person name="Floi Bucao C."/>
            <person name="Jouanno E."/>
            <person name="Wen M."/>
            <person name="Mejri S."/>
            <person name="Dirks R."/>
            <person name="Jansen H."/>
            <person name="Henkel C."/>
            <person name="Chen W.J."/>
            <person name="Zahm M."/>
            <person name="Cabau C."/>
            <person name="Klopp C."/>
            <person name="Thompson A.W."/>
            <person name="Robinson-Rechavi M."/>
            <person name="Braasch I."/>
            <person name="Lecointre G."/>
            <person name="Bobe J."/>
            <person name="Postlethwait J.H."/>
            <person name="Berthelot C."/>
            <person name="Roest Crollius H."/>
            <person name="Guiguen Y."/>
        </authorList>
    </citation>
    <scope>NUCLEOTIDE SEQUENCE</scope>
    <source>
        <strain evidence="2">NC1722</strain>
    </source>
</reference>
<dbReference type="Proteomes" id="UP001221898">
    <property type="component" value="Unassembled WGS sequence"/>
</dbReference>
<evidence type="ECO:0000313" key="2">
    <source>
        <dbReference type="EMBL" id="KAJ8415953.1"/>
    </source>
</evidence>
<keyword evidence="3" id="KW-1185">Reference proteome</keyword>
<organism evidence="2 3">
    <name type="scientific">Aldrovandia affinis</name>
    <dbReference type="NCBI Taxonomy" id="143900"/>
    <lineage>
        <taxon>Eukaryota</taxon>
        <taxon>Metazoa</taxon>
        <taxon>Chordata</taxon>
        <taxon>Craniata</taxon>
        <taxon>Vertebrata</taxon>
        <taxon>Euteleostomi</taxon>
        <taxon>Actinopterygii</taxon>
        <taxon>Neopterygii</taxon>
        <taxon>Teleostei</taxon>
        <taxon>Notacanthiformes</taxon>
        <taxon>Halosauridae</taxon>
        <taxon>Aldrovandia</taxon>
    </lineage>
</organism>
<feature type="region of interest" description="Disordered" evidence="1">
    <location>
        <begin position="157"/>
        <end position="194"/>
    </location>
</feature>
<comment type="caution">
    <text evidence="2">The sequence shown here is derived from an EMBL/GenBank/DDBJ whole genome shotgun (WGS) entry which is preliminary data.</text>
</comment>
<dbReference type="AlphaFoldDB" id="A0AAD7T8W3"/>